<proteinExistence type="inferred from homology"/>
<dbReference type="OrthoDB" id="3197085at2"/>
<organism evidence="5 6">
    <name type="scientific">Streptomyces alboniger</name>
    <dbReference type="NCBI Taxonomy" id="132473"/>
    <lineage>
        <taxon>Bacteria</taxon>
        <taxon>Bacillati</taxon>
        <taxon>Actinomycetota</taxon>
        <taxon>Actinomycetes</taxon>
        <taxon>Kitasatosporales</taxon>
        <taxon>Streptomycetaceae</taxon>
        <taxon>Streptomyces</taxon>
        <taxon>Streptomyces aurantiacus group</taxon>
    </lineage>
</organism>
<evidence type="ECO:0000313" key="6">
    <source>
        <dbReference type="Proteomes" id="UP000326553"/>
    </source>
</evidence>
<dbReference type="CDD" id="cd17276">
    <property type="entry name" value="RMtype1_S_Sau1132ORF3780P-TRD1-CR1_like"/>
    <property type="match status" value="1"/>
</dbReference>
<dbReference type="InterPro" id="IPR052021">
    <property type="entry name" value="Type-I_RS_S_subunit"/>
</dbReference>
<dbReference type="KEGG" id="salw:CP975_27150"/>
<dbReference type="EMBL" id="CP023695">
    <property type="protein sequence ID" value="QEV20734.1"/>
    <property type="molecule type" value="Genomic_DNA"/>
</dbReference>
<dbReference type="Proteomes" id="UP000326553">
    <property type="component" value="Chromosome"/>
</dbReference>
<dbReference type="InterPro" id="IPR000055">
    <property type="entry name" value="Restrct_endonuc_typeI_TRD"/>
</dbReference>
<evidence type="ECO:0000256" key="2">
    <source>
        <dbReference type="ARBA" id="ARBA00022747"/>
    </source>
</evidence>
<evidence type="ECO:0000259" key="4">
    <source>
        <dbReference type="Pfam" id="PF01420"/>
    </source>
</evidence>
<evidence type="ECO:0000313" key="5">
    <source>
        <dbReference type="EMBL" id="QEV20734.1"/>
    </source>
</evidence>
<name>A0A5J6HPZ1_STRAD</name>
<comment type="similarity">
    <text evidence="1">Belongs to the type-I restriction system S methylase family.</text>
</comment>
<evidence type="ECO:0000256" key="1">
    <source>
        <dbReference type="ARBA" id="ARBA00010923"/>
    </source>
</evidence>
<gene>
    <name evidence="5" type="ORF">CP975_27150</name>
</gene>
<dbReference type="PANTHER" id="PTHR30408:SF12">
    <property type="entry name" value="TYPE I RESTRICTION ENZYME MJAVIII SPECIFICITY SUBUNIT"/>
    <property type="match status" value="1"/>
</dbReference>
<dbReference type="PANTHER" id="PTHR30408">
    <property type="entry name" value="TYPE-1 RESTRICTION ENZYME ECOKI SPECIFICITY PROTEIN"/>
    <property type="match status" value="1"/>
</dbReference>
<dbReference type="InterPro" id="IPR044946">
    <property type="entry name" value="Restrct_endonuc_typeI_TRD_sf"/>
</dbReference>
<accession>A0A5J6HPZ1</accession>
<dbReference type="AlphaFoldDB" id="A0A5J6HPZ1"/>
<keyword evidence="3" id="KW-0238">DNA-binding</keyword>
<reference evidence="5 6" key="1">
    <citation type="submission" date="2017-09" db="EMBL/GenBank/DDBJ databases">
        <authorList>
            <person name="Lee N."/>
            <person name="Cho B.-K."/>
        </authorList>
    </citation>
    <scope>NUCLEOTIDE SEQUENCE [LARGE SCALE GENOMIC DNA]</scope>
    <source>
        <strain evidence="5 6">ATCC 12461</strain>
    </source>
</reference>
<feature type="domain" description="Type I restriction modification DNA specificity" evidence="4">
    <location>
        <begin position="215"/>
        <end position="394"/>
    </location>
</feature>
<dbReference type="SUPFAM" id="SSF116734">
    <property type="entry name" value="DNA methylase specificity domain"/>
    <property type="match status" value="2"/>
</dbReference>
<dbReference type="RefSeq" id="WP_150477438.1">
    <property type="nucleotide sequence ID" value="NZ_CP023695.1"/>
</dbReference>
<sequence>MSEWENVRLDEVIALDVEAVPVTATASYDIVGVLNRGRGLLFREPIAGDETSYKTLNRIRPNQIVYSRLKAFEGAITVAPSDLGEVYASQEFPTFTCGERMLPAYFRLLTTTTRMWEQLQALSTGMGGRRERVKPADFLTIGVALPSLSEQCRIVDVVAAVDVQIESVRCEHECATEAVRRARLSLLSVGARGEWQSEMTDSHTSLTWTERLPAGWRRETIGAVSVVRSGATPRRSEQARYFDGGSIPWVKTGDLNERVIGETDECITEVGFAESSVRLLPADTVLVAMYGGFGQIGRTARLAIPSTTNQAVSALTALRADVIPAYLHQALKAGRPKWRLVAASSRKDPNISKRDVENFDFPLPDPTEQREIVDILEGMESAADMLAGELQRLNAFRSALLASLLNQEIEIPESYDALLEGVS</sequence>
<keyword evidence="6" id="KW-1185">Reference proteome</keyword>
<protein>
    <recommendedName>
        <fullName evidence="4">Type I restriction modification DNA specificity domain-containing protein</fullName>
    </recommendedName>
</protein>
<dbReference type="Gene3D" id="3.90.220.20">
    <property type="entry name" value="DNA methylase specificity domains"/>
    <property type="match status" value="2"/>
</dbReference>
<keyword evidence="2" id="KW-0680">Restriction system</keyword>
<dbReference type="Pfam" id="PF01420">
    <property type="entry name" value="Methylase_S"/>
    <property type="match status" value="1"/>
</dbReference>
<dbReference type="GO" id="GO:0003677">
    <property type="term" value="F:DNA binding"/>
    <property type="evidence" value="ECO:0007669"/>
    <property type="project" value="UniProtKB-KW"/>
</dbReference>
<dbReference type="GO" id="GO:0009307">
    <property type="term" value="P:DNA restriction-modification system"/>
    <property type="evidence" value="ECO:0007669"/>
    <property type="project" value="UniProtKB-KW"/>
</dbReference>
<dbReference type="REBASE" id="373273">
    <property type="entry name" value="S.Sal12461ORF27145P"/>
</dbReference>
<evidence type="ECO:0000256" key="3">
    <source>
        <dbReference type="ARBA" id="ARBA00023125"/>
    </source>
</evidence>